<gene>
    <name evidence="1" type="ORF">MED92_15588</name>
</gene>
<proteinExistence type="predicted"/>
<dbReference type="Pfam" id="PF08238">
    <property type="entry name" value="Sel1"/>
    <property type="match status" value="2"/>
</dbReference>
<dbReference type="OrthoDB" id="7024154at2"/>
<dbReference type="Gene3D" id="1.25.40.10">
    <property type="entry name" value="Tetratricopeptide repeat domain"/>
    <property type="match status" value="1"/>
</dbReference>
<dbReference type="InterPro" id="IPR006597">
    <property type="entry name" value="Sel1-like"/>
</dbReference>
<dbReference type="EMBL" id="AAOW01000003">
    <property type="protein sequence ID" value="EAR62473.1"/>
    <property type="molecule type" value="Genomic_DNA"/>
</dbReference>
<evidence type="ECO:0000313" key="1">
    <source>
        <dbReference type="EMBL" id="EAR62473.1"/>
    </source>
</evidence>
<protein>
    <recommendedName>
        <fullName evidence="3">Sel1 repeat family protein</fullName>
    </recommendedName>
</protein>
<evidence type="ECO:0008006" key="3">
    <source>
        <dbReference type="Google" id="ProtNLM"/>
    </source>
</evidence>
<dbReference type="PANTHER" id="PTHR11102">
    <property type="entry name" value="SEL-1-LIKE PROTEIN"/>
    <property type="match status" value="1"/>
</dbReference>
<evidence type="ECO:0000313" key="2">
    <source>
        <dbReference type="Proteomes" id="UP000002171"/>
    </source>
</evidence>
<dbReference type="PANTHER" id="PTHR11102:SF160">
    <property type="entry name" value="ERAD-ASSOCIATED E3 UBIQUITIN-PROTEIN LIGASE COMPONENT HRD3"/>
    <property type="match status" value="1"/>
</dbReference>
<dbReference type="Proteomes" id="UP000002171">
    <property type="component" value="Unassembled WGS sequence"/>
</dbReference>
<comment type="caution">
    <text evidence="1">The sequence shown here is derived from an EMBL/GenBank/DDBJ whole genome shotgun (WGS) entry which is preliminary data.</text>
</comment>
<organism evidence="1 2">
    <name type="scientific">Neptuniibacter caesariensis</name>
    <dbReference type="NCBI Taxonomy" id="207954"/>
    <lineage>
        <taxon>Bacteria</taxon>
        <taxon>Pseudomonadati</taxon>
        <taxon>Pseudomonadota</taxon>
        <taxon>Gammaproteobacteria</taxon>
        <taxon>Oceanospirillales</taxon>
        <taxon>Oceanospirillaceae</taxon>
        <taxon>Neptuniibacter</taxon>
    </lineage>
</organism>
<keyword evidence="2" id="KW-1185">Reference proteome</keyword>
<sequence length="156" mass="17800">MRTFNRLLAPVIFFIAYTLFRSSLQQKSLKKHNFVMKLFRFAADNGHKKALSVYGHLLHFRGDGAQNRIQGGIYLQQAAEKGDAKAQYQMGKIYESGFEHYFQPDEGKALGFFQLAAEQGHSLAVRRLIDTYTDGELGQMPDPDLVLKWQAKQSQL</sequence>
<name>A0A7U8GTM0_NEPCE</name>
<dbReference type="AlphaFoldDB" id="A0A7U8GTM0"/>
<dbReference type="RefSeq" id="WP_007020783.1">
    <property type="nucleotide sequence ID" value="NZ_CH724125.1"/>
</dbReference>
<dbReference type="SUPFAM" id="SSF81901">
    <property type="entry name" value="HCP-like"/>
    <property type="match status" value="1"/>
</dbReference>
<reference evidence="1 2" key="1">
    <citation type="submission" date="2006-02" db="EMBL/GenBank/DDBJ databases">
        <authorList>
            <person name="Pinhassi J."/>
            <person name="Pedros-Alio C."/>
            <person name="Ferriera S."/>
            <person name="Johnson J."/>
            <person name="Kravitz S."/>
            <person name="Halpern A."/>
            <person name="Remington K."/>
            <person name="Beeson K."/>
            <person name="Tran B."/>
            <person name="Rogers Y.-H."/>
            <person name="Friedman R."/>
            <person name="Venter J.C."/>
        </authorList>
    </citation>
    <scope>NUCLEOTIDE SEQUENCE [LARGE SCALE GENOMIC DNA]</scope>
    <source>
        <strain evidence="1 2">MED92</strain>
    </source>
</reference>
<dbReference type="SMART" id="SM00671">
    <property type="entry name" value="SEL1"/>
    <property type="match status" value="2"/>
</dbReference>
<dbReference type="InterPro" id="IPR050767">
    <property type="entry name" value="Sel1_AlgK"/>
</dbReference>
<dbReference type="InterPro" id="IPR011990">
    <property type="entry name" value="TPR-like_helical_dom_sf"/>
</dbReference>
<accession>A0A7U8GTM0</accession>